<evidence type="ECO:0000313" key="2">
    <source>
        <dbReference type="Proteomes" id="UP001595937"/>
    </source>
</evidence>
<accession>A0ABW0FG59</accession>
<proteinExistence type="predicted"/>
<sequence length="54" mass="5602">MTSRRLFLTAAALGGLAACSPPQSGGGDSEALTIYSNSISDGRGEWRLFAVRGE</sequence>
<reference evidence="2" key="1">
    <citation type="journal article" date="2019" name="Int. J. Syst. Evol. Microbiol.">
        <title>The Global Catalogue of Microorganisms (GCM) 10K type strain sequencing project: providing services to taxonomists for standard genome sequencing and annotation.</title>
        <authorList>
            <consortium name="The Broad Institute Genomics Platform"/>
            <consortium name="The Broad Institute Genome Sequencing Center for Infectious Disease"/>
            <person name="Wu L."/>
            <person name="Ma J."/>
        </authorList>
    </citation>
    <scope>NUCLEOTIDE SEQUENCE [LARGE SCALE GENOMIC DNA]</scope>
    <source>
        <strain evidence="2">CGMCC 1.16455</strain>
    </source>
</reference>
<dbReference type="PROSITE" id="PS51257">
    <property type="entry name" value="PROKAR_LIPOPROTEIN"/>
    <property type="match status" value="1"/>
</dbReference>
<gene>
    <name evidence="1" type="ORF">ACFPK8_12750</name>
</gene>
<dbReference type="InterPro" id="IPR006311">
    <property type="entry name" value="TAT_signal"/>
</dbReference>
<evidence type="ECO:0000313" key="1">
    <source>
        <dbReference type="EMBL" id="MFC5298382.1"/>
    </source>
</evidence>
<dbReference type="GeneID" id="303299143"/>
<organism evidence="1 2">
    <name type="scientific">Brachybacterium tyrofermentans</name>
    <dbReference type="NCBI Taxonomy" id="47848"/>
    <lineage>
        <taxon>Bacteria</taxon>
        <taxon>Bacillati</taxon>
        <taxon>Actinomycetota</taxon>
        <taxon>Actinomycetes</taxon>
        <taxon>Micrococcales</taxon>
        <taxon>Dermabacteraceae</taxon>
        <taxon>Brachybacterium</taxon>
    </lineage>
</organism>
<dbReference type="RefSeq" id="WP_343926326.1">
    <property type="nucleotide sequence ID" value="NZ_BAAAIR010000082.1"/>
</dbReference>
<comment type="caution">
    <text evidence="1">The sequence shown here is derived from an EMBL/GenBank/DDBJ whole genome shotgun (WGS) entry which is preliminary data.</text>
</comment>
<dbReference type="PROSITE" id="PS51318">
    <property type="entry name" value="TAT"/>
    <property type="match status" value="1"/>
</dbReference>
<name>A0ABW0FG59_9MICO</name>
<dbReference type="EMBL" id="JBHSLN010000049">
    <property type="protein sequence ID" value="MFC5298382.1"/>
    <property type="molecule type" value="Genomic_DNA"/>
</dbReference>
<dbReference type="Proteomes" id="UP001595937">
    <property type="component" value="Unassembled WGS sequence"/>
</dbReference>
<keyword evidence="2" id="KW-1185">Reference proteome</keyword>
<protein>
    <submittedName>
        <fullName evidence="1">Uncharacterized protein</fullName>
    </submittedName>
</protein>